<organism evidence="8 9">
    <name type="scientific">Aureococcus anophagefferens</name>
    <name type="common">Harmful bloom alga</name>
    <dbReference type="NCBI Taxonomy" id="44056"/>
    <lineage>
        <taxon>Eukaryota</taxon>
        <taxon>Sar</taxon>
        <taxon>Stramenopiles</taxon>
        <taxon>Ochrophyta</taxon>
        <taxon>Pelagophyceae</taxon>
        <taxon>Pelagomonadales</taxon>
        <taxon>Pelagomonadaceae</taxon>
        <taxon>Aureococcus</taxon>
    </lineage>
</organism>
<keyword evidence="8" id="KW-0808">Transferase</keyword>
<evidence type="ECO:0000256" key="1">
    <source>
        <dbReference type="ARBA" id="ARBA00022574"/>
    </source>
</evidence>
<dbReference type="GO" id="GO:0016301">
    <property type="term" value="F:kinase activity"/>
    <property type="evidence" value="ECO:0007669"/>
    <property type="project" value="UniProtKB-KW"/>
</dbReference>
<evidence type="ECO:0000256" key="7">
    <source>
        <dbReference type="PROSITE-ProRule" id="PRU00221"/>
    </source>
</evidence>
<feature type="repeat" description="WD" evidence="7">
    <location>
        <begin position="76"/>
        <end position="117"/>
    </location>
</feature>
<evidence type="ECO:0000313" key="8">
    <source>
        <dbReference type="EMBL" id="KAK7233854.1"/>
    </source>
</evidence>
<dbReference type="InterPro" id="IPR036322">
    <property type="entry name" value="WD40_repeat_dom_sf"/>
</dbReference>
<dbReference type="PANTHER" id="PTHR19877">
    <property type="entry name" value="EUKARYOTIC TRANSLATION INITIATION FACTOR 3 SUBUNIT I"/>
    <property type="match status" value="1"/>
</dbReference>
<evidence type="ECO:0000256" key="4">
    <source>
        <dbReference type="ARBA" id="ARBA00023187"/>
    </source>
</evidence>
<evidence type="ECO:0000313" key="9">
    <source>
        <dbReference type="Proteomes" id="UP001363151"/>
    </source>
</evidence>
<keyword evidence="8" id="KW-0418">Kinase</keyword>
<reference evidence="8 9" key="1">
    <citation type="submission" date="2024-03" db="EMBL/GenBank/DDBJ databases">
        <title>Aureococcus anophagefferens CCMP1851 and Kratosvirus quantuckense: Draft genome of a second virus-susceptible host strain in the model system.</title>
        <authorList>
            <person name="Chase E."/>
            <person name="Truchon A.R."/>
            <person name="Schepens W."/>
            <person name="Wilhelm S.W."/>
        </authorList>
    </citation>
    <scope>NUCLEOTIDE SEQUENCE [LARGE SCALE GENOMIC DNA]</scope>
    <source>
        <strain evidence="8 9">CCMP1851</strain>
    </source>
</reference>
<keyword evidence="2" id="KW-0507">mRNA processing</keyword>
<keyword evidence="9" id="KW-1185">Reference proteome</keyword>
<proteinExistence type="inferred from homology"/>
<dbReference type="SMART" id="SM00320">
    <property type="entry name" value="WD40"/>
    <property type="match status" value="4"/>
</dbReference>
<dbReference type="PROSITE" id="PS50294">
    <property type="entry name" value="WD_REPEATS_REGION"/>
    <property type="match status" value="1"/>
</dbReference>
<dbReference type="Gene3D" id="2.130.10.10">
    <property type="entry name" value="YVTN repeat-like/Quinoprotein amine dehydrogenase"/>
    <property type="match status" value="1"/>
</dbReference>
<dbReference type="InterPro" id="IPR001680">
    <property type="entry name" value="WD40_rpt"/>
</dbReference>
<keyword evidence="1 7" id="KW-0853">WD repeat</keyword>
<gene>
    <name evidence="8" type="primary">STRAP</name>
    <name evidence="8" type="ORF">SO694_00100083</name>
</gene>
<evidence type="ECO:0000256" key="5">
    <source>
        <dbReference type="ARBA" id="ARBA00038394"/>
    </source>
</evidence>
<dbReference type="Proteomes" id="UP001363151">
    <property type="component" value="Unassembled WGS sequence"/>
</dbReference>
<comment type="similarity">
    <text evidence="5">Belongs to the WD repeat STRAP family.</text>
</comment>
<dbReference type="PROSITE" id="PS50082">
    <property type="entry name" value="WD_REPEATS_2"/>
    <property type="match status" value="1"/>
</dbReference>
<sequence>MAAAVAGADALREVLSAAGGGVGNTPPPIVCPGHTRPLAEVAFSPHTPDGYFLISGCLDGSPMLRDASSGDWIGTFAGHKGAVWSAQLCSEARLAATGSGDFSAKVWDAVTGACLATLEHKHIVKSVDFRGDRACLATGGHEGLARVYDVERGLGARRSRVVLHQGRRRRRPPPAAINKVCWTPGGAPLLVCGAADGRVLARARARPSASPVATLECRSKAGVLENVMDLELTDGTLGPTLTVAAGDRVHLFDAADWGRVRRAPIDCPVHFREEGGASLRPDGRELVLGGAAATAARARAL</sequence>
<evidence type="ECO:0000256" key="3">
    <source>
        <dbReference type="ARBA" id="ARBA00022737"/>
    </source>
</evidence>
<name>A0ABR1FN19_AURAN</name>
<evidence type="ECO:0000256" key="6">
    <source>
        <dbReference type="ARBA" id="ARBA00040390"/>
    </source>
</evidence>
<evidence type="ECO:0000256" key="2">
    <source>
        <dbReference type="ARBA" id="ARBA00022664"/>
    </source>
</evidence>
<comment type="caution">
    <text evidence="8">The sequence shown here is derived from an EMBL/GenBank/DDBJ whole genome shotgun (WGS) entry which is preliminary data.</text>
</comment>
<dbReference type="Pfam" id="PF00400">
    <property type="entry name" value="WD40"/>
    <property type="match status" value="3"/>
</dbReference>
<accession>A0ABR1FN19</accession>
<protein>
    <recommendedName>
        <fullName evidence="6">Serine-threonine kinase receptor-associated protein</fullName>
    </recommendedName>
</protein>
<dbReference type="PANTHER" id="PTHR19877:SF13">
    <property type="entry name" value="SERINE-THREONINE KINASE RECEPTOR-ASSOCIATED PROTEIN"/>
    <property type="match status" value="1"/>
</dbReference>
<dbReference type="EMBL" id="JBBJCI010000355">
    <property type="protein sequence ID" value="KAK7233854.1"/>
    <property type="molecule type" value="Genomic_DNA"/>
</dbReference>
<dbReference type="SUPFAM" id="SSF50978">
    <property type="entry name" value="WD40 repeat-like"/>
    <property type="match status" value="1"/>
</dbReference>
<keyword evidence="8" id="KW-0675">Receptor</keyword>
<keyword evidence="4" id="KW-0508">mRNA splicing</keyword>
<dbReference type="InterPro" id="IPR015943">
    <property type="entry name" value="WD40/YVTN_repeat-like_dom_sf"/>
</dbReference>
<keyword evidence="3" id="KW-0677">Repeat</keyword>